<evidence type="ECO:0000313" key="2">
    <source>
        <dbReference type="Proteomes" id="UP000221949"/>
    </source>
</evidence>
<proteinExistence type="predicted"/>
<name>A0A1B2IHD6_9CAUD</name>
<protein>
    <submittedName>
        <fullName evidence="1">Uncharacterized protein</fullName>
    </submittedName>
</protein>
<gene>
    <name evidence="1" type="ORF">STRATTON_218</name>
</gene>
<dbReference type="Proteomes" id="UP000221949">
    <property type="component" value="Segment"/>
</dbReference>
<evidence type="ECO:0000313" key="1">
    <source>
        <dbReference type="EMBL" id="ANZ50643.1"/>
    </source>
</evidence>
<reference evidence="2" key="1">
    <citation type="submission" date="2016-06" db="EMBL/GenBank/DDBJ databases">
        <authorList>
            <person name="Berg J.A."/>
            <person name="Stratton M.L."/>
            <person name="Esplin I.D."/>
            <person name="Jensen G.L."/>
            <person name="Merrill B.D."/>
            <person name="Breakwell D.P."/>
            <person name="Hope S."/>
            <person name="Grose J.H."/>
        </authorList>
    </citation>
    <scope>NUCLEOTIDE SEQUENCE [LARGE SCALE GENOMIC DNA]</scope>
</reference>
<organism evidence="1 2">
    <name type="scientific">Erwinia phage vB_EamM_Stratton</name>
    <dbReference type="NCBI Taxonomy" id="1883378"/>
    <lineage>
        <taxon>Viruses</taxon>
        <taxon>Duplodnaviria</taxon>
        <taxon>Heunggongvirae</taxon>
        <taxon>Uroviricota</taxon>
        <taxon>Caudoviricetes</taxon>
        <taxon>Chimalliviridae</taxon>
        <taxon>Erskinevirus</taxon>
        <taxon>Erskinevirus EaH2</taxon>
    </lineage>
</organism>
<dbReference type="EMBL" id="KX397373">
    <property type="protein sequence ID" value="ANZ50643.1"/>
    <property type="molecule type" value="Genomic_DNA"/>
</dbReference>
<sequence length="100" mass="11478">MTVGYLRLKSGYVEAPRTWNRRTTIAALVHMACGYPKRIPTEPEFIPNVPEEVSALRQAVLDRICETVEHIAQSAWAQIAQESIDVTRTDRRGRYLRRPV</sequence>
<accession>A0A1B2IHD6</accession>